<keyword evidence="3" id="KW-1185">Reference proteome</keyword>
<reference evidence="2" key="1">
    <citation type="submission" date="2023-03" db="EMBL/GenBank/DDBJ databases">
        <title>Massive genome expansion in bonnet fungi (Mycena s.s.) driven by repeated elements and novel gene families across ecological guilds.</title>
        <authorList>
            <consortium name="Lawrence Berkeley National Laboratory"/>
            <person name="Harder C.B."/>
            <person name="Miyauchi S."/>
            <person name="Viragh M."/>
            <person name="Kuo A."/>
            <person name="Thoen E."/>
            <person name="Andreopoulos B."/>
            <person name="Lu D."/>
            <person name="Skrede I."/>
            <person name="Drula E."/>
            <person name="Henrissat B."/>
            <person name="Morin E."/>
            <person name="Kohler A."/>
            <person name="Barry K."/>
            <person name="LaButti K."/>
            <person name="Morin E."/>
            <person name="Salamov A."/>
            <person name="Lipzen A."/>
            <person name="Mereny Z."/>
            <person name="Hegedus B."/>
            <person name="Baldrian P."/>
            <person name="Stursova M."/>
            <person name="Weitz H."/>
            <person name="Taylor A."/>
            <person name="Grigoriev I.V."/>
            <person name="Nagy L.G."/>
            <person name="Martin F."/>
            <person name="Kauserud H."/>
        </authorList>
    </citation>
    <scope>NUCLEOTIDE SEQUENCE</scope>
    <source>
        <strain evidence="2">CBHHK067</strain>
    </source>
</reference>
<sequence length="114" mass="12533">MKIRIFLPSVVSIAYSTSCQSRSLLAAAPRQDCDNHESPTTPLSSRCRRSSKRTRHRLPHLPLDIVLRRACYINPPTRLPAFLLTPPSVETATPPVDCTKRAPAAASRVATEDG</sequence>
<evidence type="ECO:0000313" key="3">
    <source>
        <dbReference type="Proteomes" id="UP001221757"/>
    </source>
</evidence>
<proteinExistence type="predicted"/>
<evidence type="ECO:0000256" key="1">
    <source>
        <dbReference type="SAM" id="MobiDB-lite"/>
    </source>
</evidence>
<accession>A0AAD7GSR9</accession>
<dbReference type="Proteomes" id="UP001221757">
    <property type="component" value="Unassembled WGS sequence"/>
</dbReference>
<organism evidence="2 3">
    <name type="scientific">Mycena rosella</name>
    <name type="common">Pink bonnet</name>
    <name type="synonym">Agaricus rosellus</name>
    <dbReference type="NCBI Taxonomy" id="1033263"/>
    <lineage>
        <taxon>Eukaryota</taxon>
        <taxon>Fungi</taxon>
        <taxon>Dikarya</taxon>
        <taxon>Basidiomycota</taxon>
        <taxon>Agaricomycotina</taxon>
        <taxon>Agaricomycetes</taxon>
        <taxon>Agaricomycetidae</taxon>
        <taxon>Agaricales</taxon>
        <taxon>Marasmiineae</taxon>
        <taxon>Mycenaceae</taxon>
        <taxon>Mycena</taxon>
    </lineage>
</organism>
<dbReference type="EMBL" id="JARKIE010000010">
    <property type="protein sequence ID" value="KAJ7704374.1"/>
    <property type="molecule type" value="Genomic_DNA"/>
</dbReference>
<protein>
    <submittedName>
        <fullName evidence="2">Uncharacterized protein</fullName>
    </submittedName>
</protein>
<name>A0AAD7GSR9_MYCRO</name>
<evidence type="ECO:0000313" key="2">
    <source>
        <dbReference type="EMBL" id="KAJ7704374.1"/>
    </source>
</evidence>
<gene>
    <name evidence="2" type="ORF">B0H17DRAFT_9571</name>
</gene>
<feature type="region of interest" description="Disordered" evidence="1">
    <location>
        <begin position="91"/>
        <end position="114"/>
    </location>
</feature>
<dbReference type="AlphaFoldDB" id="A0AAD7GSR9"/>
<feature type="region of interest" description="Disordered" evidence="1">
    <location>
        <begin position="29"/>
        <end position="54"/>
    </location>
</feature>
<comment type="caution">
    <text evidence="2">The sequence shown here is derived from an EMBL/GenBank/DDBJ whole genome shotgun (WGS) entry which is preliminary data.</text>
</comment>